<dbReference type="GO" id="GO:0006950">
    <property type="term" value="P:response to stress"/>
    <property type="evidence" value="ECO:0007669"/>
    <property type="project" value="TreeGrafter"/>
</dbReference>
<dbReference type="AlphaFoldDB" id="A0A917T062"/>
<name>A0A917T062_9ACTN</name>
<dbReference type="InterPro" id="IPR039422">
    <property type="entry name" value="MarR/SlyA-like"/>
</dbReference>
<protein>
    <recommendedName>
        <fullName evidence="1">HTH marR-type domain-containing protein</fullName>
    </recommendedName>
</protein>
<reference evidence="2" key="1">
    <citation type="journal article" date="2014" name="Int. J. Syst. Evol. Microbiol.">
        <title>Complete genome sequence of Corynebacterium casei LMG S-19264T (=DSM 44701T), isolated from a smear-ripened cheese.</title>
        <authorList>
            <consortium name="US DOE Joint Genome Institute (JGI-PGF)"/>
            <person name="Walter F."/>
            <person name="Albersmeier A."/>
            <person name="Kalinowski J."/>
            <person name="Ruckert C."/>
        </authorList>
    </citation>
    <scope>NUCLEOTIDE SEQUENCE</scope>
    <source>
        <strain evidence="2">CGMCC 4.7308</strain>
    </source>
</reference>
<dbReference type="Proteomes" id="UP000655208">
    <property type="component" value="Unassembled WGS sequence"/>
</dbReference>
<dbReference type="Gene3D" id="1.10.10.10">
    <property type="entry name" value="Winged helix-like DNA-binding domain superfamily/Winged helix DNA-binding domain"/>
    <property type="match status" value="1"/>
</dbReference>
<dbReference type="InterPro" id="IPR036390">
    <property type="entry name" value="WH_DNA-bd_sf"/>
</dbReference>
<dbReference type="PANTHER" id="PTHR33164">
    <property type="entry name" value="TRANSCRIPTIONAL REGULATOR, MARR FAMILY"/>
    <property type="match status" value="1"/>
</dbReference>
<sequence>MTVAARRSTATDRWLSPAQERVWRAWMAVTLRLDHEMNRQLQEDSGLSIGDYHVLVALSGADGHRLQLTALAATIGWERSRLSHHLARMAARDLVERRPSTRDRRATDAVLTPDGLRAVRAAAPRHADLVRRLVFDVLDERDTDDLARALGKVYGQLIKHGSIREPPRG</sequence>
<reference evidence="2" key="2">
    <citation type="submission" date="2020-09" db="EMBL/GenBank/DDBJ databases">
        <authorList>
            <person name="Sun Q."/>
            <person name="Zhou Y."/>
        </authorList>
    </citation>
    <scope>NUCLEOTIDE SEQUENCE</scope>
    <source>
        <strain evidence="2">CGMCC 4.7308</strain>
    </source>
</reference>
<evidence type="ECO:0000313" key="2">
    <source>
        <dbReference type="EMBL" id="GGM04539.1"/>
    </source>
</evidence>
<dbReference type="SMART" id="SM00347">
    <property type="entry name" value="HTH_MARR"/>
    <property type="match status" value="1"/>
</dbReference>
<keyword evidence="3" id="KW-1185">Reference proteome</keyword>
<dbReference type="EMBL" id="BMNA01000004">
    <property type="protein sequence ID" value="GGM04539.1"/>
    <property type="molecule type" value="Genomic_DNA"/>
</dbReference>
<dbReference type="PANTHER" id="PTHR33164:SF99">
    <property type="entry name" value="MARR FAMILY REGULATORY PROTEIN"/>
    <property type="match status" value="1"/>
</dbReference>
<dbReference type="Pfam" id="PF12802">
    <property type="entry name" value="MarR_2"/>
    <property type="match status" value="1"/>
</dbReference>
<evidence type="ECO:0000259" key="1">
    <source>
        <dbReference type="PROSITE" id="PS50995"/>
    </source>
</evidence>
<feature type="domain" description="HTH marR-type" evidence="1">
    <location>
        <begin position="19"/>
        <end position="155"/>
    </location>
</feature>
<dbReference type="InterPro" id="IPR000835">
    <property type="entry name" value="HTH_MarR-typ"/>
</dbReference>
<gene>
    <name evidence="2" type="ORF">GCM10011594_25950</name>
</gene>
<organism evidence="2 3">
    <name type="scientific">Nakamurella endophytica</name>
    <dbReference type="NCBI Taxonomy" id="1748367"/>
    <lineage>
        <taxon>Bacteria</taxon>
        <taxon>Bacillati</taxon>
        <taxon>Actinomycetota</taxon>
        <taxon>Actinomycetes</taxon>
        <taxon>Nakamurellales</taxon>
        <taxon>Nakamurellaceae</taxon>
        <taxon>Nakamurella</taxon>
    </lineage>
</organism>
<comment type="caution">
    <text evidence="2">The sequence shown here is derived from an EMBL/GenBank/DDBJ whole genome shotgun (WGS) entry which is preliminary data.</text>
</comment>
<proteinExistence type="predicted"/>
<dbReference type="InterPro" id="IPR036388">
    <property type="entry name" value="WH-like_DNA-bd_sf"/>
</dbReference>
<dbReference type="PROSITE" id="PS50995">
    <property type="entry name" value="HTH_MARR_2"/>
    <property type="match status" value="1"/>
</dbReference>
<accession>A0A917T062</accession>
<dbReference type="SUPFAM" id="SSF46785">
    <property type="entry name" value="Winged helix' DNA-binding domain"/>
    <property type="match status" value="1"/>
</dbReference>
<evidence type="ECO:0000313" key="3">
    <source>
        <dbReference type="Proteomes" id="UP000655208"/>
    </source>
</evidence>
<dbReference type="GO" id="GO:0003700">
    <property type="term" value="F:DNA-binding transcription factor activity"/>
    <property type="evidence" value="ECO:0007669"/>
    <property type="project" value="InterPro"/>
</dbReference>